<feature type="transmembrane region" description="Helical" evidence="6">
    <location>
        <begin position="40"/>
        <end position="64"/>
    </location>
</feature>
<keyword evidence="3 6" id="KW-0812">Transmembrane</keyword>
<evidence type="ECO:0000256" key="2">
    <source>
        <dbReference type="ARBA" id="ARBA00008333"/>
    </source>
</evidence>
<evidence type="ECO:0000256" key="3">
    <source>
        <dbReference type="ARBA" id="ARBA00022692"/>
    </source>
</evidence>
<dbReference type="InterPro" id="IPR004923">
    <property type="entry name" value="FTR1/Fip1/EfeU"/>
</dbReference>
<feature type="transmembrane region" description="Helical" evidence="6">
    <location>
        <begin position="70"/>
        <end position="90"/>
    </location>
</feature>
<comment type="similarity">
    <text evidence="2">Belongs to the oxidase-dependent Fe transporter (OFeT) (TC 9.A.10.1) family.</text>
</comment>
<dbReference type="AlphaFoldDB" id="A0A1I3XB34"/>
<sequence length="260" mass="26963">MSLMLDAGLILLREGLEAVLVLAALAAFVGRAAPERAGALGWGAAAGLGASLVVAVLYAIFLGGEHDDRIEAATCLLAAGLMLWTGGWLARHADPRAWSDALKQQAGRALESRRVALAVAAIGFLAVFREGAETVLFLAALGAEAQPLPVLTGAAVAAVLLFGFWLAIRRGTRRLPLRPLFLGTSLFLLVMAARFTAAAVQEMQEQAFVSFTPVDLPAALVAIGLPESAEALVAFLVVLCLAPIAVLPRRRVAAGPAAAE</sequence>
<feature type="transmembrane region" description="Helical" evidence="6">
    <location>
        <begin position="148"/>
        <end position="168"/>
    </location>
</feature>
<dbReference type="EMBL" id="FOSQ01000001">
    <property type="protein sequence ID" value="SFK16607.1"/>
    <property type="molecule type" value="Genomic_DNA"/>
</dbReference>
<feature type="transmembrane region" description="Helical" evidence="6">
    <location>
        <begin position="220"/>
        <end position="242"/>
    </location>
</feature>
<dbReference type="RefSeq" id="WP_092953982.1">
    <property type="nucleotide sequence ID" value="NZ_FOSQ01000001.1"/>
</dbReference>
<feature type="transmembrane region" description="Helical" evidence="6">
    <location>
        <begin position="15"/>
        <end position="33"/>
    </location>
</feature>
<accession>A0A1I3XB34</accession>
<evidence type="ECO:0000256" key="6">
    <source>
        <dbReference type="SAM" id="Phobius"/>
    </source>
</evidence>
<dbReference type="STRING" id="1123062.SAMN02745775_101132"/>
<gene>
    <name evidence="7" type="ORF">SAMN02745775_101132</name>
</gene>
<keyword evidence="4 6" id="KW-1133">Transmembrane helix</keyword>
<name>A0A1I3XB34_9PROT</name>
<evidence type="ECO:0000256" key="1">
    <source>
        <dbReference type="ARBA" id="ARBA00004141"/>
    </source>
</evidence>
<comment type="subcellular location">
    <subcellularLocation>
        <location evidence="1">Membrane</location>
        <topology evidence="1">Multi-pass membrane protein</topology>
    </subcellularLocation>
</comment>
<evidence type="ECO:0000256" key="4">
    <source>
        <dbReference type="ARBA" id="ARBA00022989"/>
    </source>
</evidence>
<dbReference type="Proteomes" id="UP000199473">
    <property type="component" value="Unassembled WGS sequence"/>
</dbReference>
<proteinExistence type="inferred from homology"/>
<evidence type="ECO:0000313" key="7">
    <source>
        <dbReference type="EMBL" id="SFK16607.1"/>
    </source>
</evidence>
<keyword evidence="8" id="KW-1185">Reference proteome</keyword>
<protein>
    <submittedName>
        <fullName evidence="7">High-affinity iron transporter</fullName>
    </submittedName>
</protein>
<evidence type="ECO:0000313" key="8">
    <source>
        <dbReference type="Proteomes" id="UP000199473"/>
    </source>
</evidence>
<dbReference type="PANTHER" id="PTHR31632:SF2">
    <property type="entry name" value="PLASMA MEMBRANE IRON PERMEASE"/>
    <property type="match status" value="1"/>
</dbReference>
<dbReference type="GO" id="GO:0015093">
    <property type="term" value="F:ferrous iron transmembrane transporter activity"/>
    <property type="evidence" value="ECO:0007669"/>
    <property type="project" value="TreeGrafter"/>
</dbReference>
<dbReference type="Pfam" id="PF03239">
    <property type="entry name" value="FTR1"/>
    <property type="match status" value="1"/>
</dbReference>
<feature type="transmembrane region" description="Helical" evidence="6">
    <location>
        <begin position="180"/>
        <end position="200"/>
    </location>
</feature>
<dbReference type="OrthoDB" id="9779283at2"/>
<reference evidence="7 8" key="1">
    <citation type="submission" date="2016-10" db="EMBL/GenBank/DDBJ databases">
        <authorList>
            <person name="de Groot N.N."/>
        </authorList>
    </citation>
    <scope>NUCLEOTIDE SEQUENCE [LARGE SCALE GENOMIC DNA]</scope>
    <source>
        <strain evidence="7 8">DSM 19981</strain>
    </source>
</reference>
<evidence type="ECO:0000256" key="5">
    <source>
        <dbReference type="ARBA" id="ARBA00023136"/>
    </source>
</evidence>
<dbReference type="PANTHER" id="PTHR31632">
    <property type="entry name" value="IRON TRANSPORTER FTH1"/>
    <property type="match status" value="1"/>
</dbReference>
<keyword evidence="5 6" id="KW-0472">Membrane</keyword>
<dbReference type="GO" id="GO:0033573">
    <property type="term" value="C:high-affinity iron permease complex"/>
    <property type="evidence" value="ECO:0007669"/>
    <property type="project" value="InterPro"/>
</dbReference>
<organism evidence="7 8">
    <name type="scientific">Falsiroseomonas stagni DSM 19981</name>
    <dbReference type="NCBI Taxonomy" id="1123062"/>
    <lineage>
        <taxon>Bacteria</taxon>
        <taxon>Pseudomonadati</taxon>
        <taxon>Pseudomonadota</taxon>
        <taxon>Alphaproteobacteria</taxon>
        <taxon>Acetobacterales</taxon>
        <taxon>Roseomonadaceae</taxon>
        <taxon>Falsiroseomonas</taxon>
    </lineage>
</organism>
<feature type="transmembrane region" description="Helical" evidence="6">
    <location>
        <begin position="111"/>
        <end position="128"/>
    </location>
</feature>